<dbReference type="InterPro" id="IPR022310">
    <property type="entry name" value="NAD/GMP_synthase"/>
</dbReference>
<dbReference type="Proteomes" id="UP001174694">
    <property type="component" value="Unassembled WGS sequence"/>
</dbReference>
<evidence type="ECO:0000313" key="10">
    <source>
        <dbReference type="Proteomes" id="UP001174694"/>
    </source>
</evidence>
<dbReference type="GO" id="GO:0003952">
    <property type="term" value="F:NAD+ synthase (glutamine-hydrolyzing) activity"/>
    <property type="evidence" value="ECO:0007669"/>
    <property type="project" value="UniProtKB-UniRule"/>
</dbReference>
<evidence type="ECO:0000256" key="3">
    <source>
        <dbReference type="ARBA" id="ARBA00022598"/>
    </source>
</evidence>
<dbReference type="GO" id="GO:0005737">
    <property type="term" value="C:cytoplasm"/>
    <property type="evidence" value="ECO:0007669"/>
    <property type="project" value="InterPro"/>
</dbReference>
<dbReference type="NCBIfam" id="TIGR00552">
    <property type="entry name" value="nadE"/>
    <property type="match status" value="1"/>
</dbReference>
<dbReference type="AlphaFoldDB" id="A0AA38RHA2"/>
<dbReference type="CDD" id="cd07570">
    <property type="entry name" value="GAT_Gln-NAD-synth"/>
    <property type="match status" value="1"/>
</dbReference>
<proteinExistence type="inferred from homology"/>
<dbReference type="SUPFAM" id="SSF52402">
    <property type="entry name" value="Adenine nucleotide alpha hydrolases-like"/>
    <property type="match status" value="1"/>
</dbReference>
<dbReference type="GO" id="GO:0009435">
    <property type="term" value="P:NAD+ biosynthetic process"/>
    <property type="evidence" value="ECO:0007669"/>
    <property type="project" value="UniProtKB-UniRule"/>
</dbReference>
<dbReference type="InterPro" id="IPR014729">
    <property type="entry name" value="Rossmann-like_a/b/a_fold"/>
</dbReference>
<gene>
    <name evidence="9" type="ORF">NKR23_g4871</name>
</gene>
<evidence type="ECO:0000256" key="7">
    <source>
        <dbReference type="PIRNR" id="PIRNR006630"/>
    </source>
</evidence>
<keyword evidence="5 7" id="KW-0067">ATP-binding</keyword>
<protein>
    <recommendedName>
        <fullName evidence="7">Glutamine-dependent NAD(+) synthetase</fullName>
        <ecNumber evidence="7">6.3.5.1</ecNumber>
    </recommendedName>
    <alternativeName>
        <fullName evidence="7">NAD(+) synthase [glutamine-hydrolyzing]</fullName>
    </alternativeName>
</protein>
<dbReference type="Gene3D" id="3.60.110.10">
    <property type="entry name" value="Carbon-nitrogen hydrolase"/>
    <property type="match status" value="1"/>
</dbReference>
<dbReference type="PANTHER" id="PTHR23090:SF9">
    <property type="entry name" value="GLUTAMINE-DEPENDENT NAD(+) SYNTHETASE"/>
    <property type="match status" value="1"/>
</dbReference>
<dbReference type="InterPro" id="IPR003694">
    <property type="entry name" value="NAD_synthase"/>
</dbReference>
<keyword evidence="3 7" id="KW-0436">Ligase</keyword>
<comment type="catalytic activity">
    <reaction evidence="7">
        <text>deamido-NAD(+) + L-glutamine + ATP + H2O = L-glutamate + AMP + diphosphate + NAD(+) + H(+)</text>
        <dbReference type="Rhea" id="RHEA:24384"/>
        <dbReference type="ChEBI" id="CHEBI:15377"/>
        <dbReference type="ChEBI" id="CHEBI:15378"/>
        <dbReference type="ChEBI" id="CHEBI:29985"/>
        <dbReference type="ChEBI" id="CHEBI:30616"/>
        <dbReference type="ChEBI" id="CHEBI:33019"/>
        <dbReference type="ChEBI" id="CHEBI:57540"/>
        <dbReference type="ChEBI" id="CHEBI:58359"/>
        <dbReference type="ChEBI" id="CHEBI:58437"/>
        <dbReference type="ChEBI" id="CHEBI:456215"/>
        <dbReference type="EC" id="6.3.5.1"/>
    </reaction>
</comment>
<comment type="caution">
    <text evidence="9">The sequence shown here is derived from an EMBL/GenBank/DDBJ whole genome shotgun (WGS) entry which is preliminary data.</text>
</comment>
<dbReference type="FunFam" id="3.40.50.620:FF:000036">
    <property type="entry name" value="Glutamine-dependent NAD(+) synthetase"/>
    <property type="match status" value="1"/>
</dbReference>
<dbReference type="GO" id="GO:0005524">
    <property type="term" value="F:ATP binding"/>
    <property type="evidence" value="ECO:0007669"/>
    <property type="project" value="UniProtKB-UniRule"/>
</dbReference>
<dbReference type="InterPro" id="IPR036526">
    <property type="entry name" value="C-N_Hydrolase_sf"/>
</dbReference>
<evidence type="ECO:0000313" key="9">
    <source>
        <dbReference type="EMBL" id="KAJ9148632.1"/>
    </source>
</evidence>
<evidence type="ECO:0000256" key="6">
    <source>
        <dbReference type="ARBA" id="ARBA00023027"/>
    </source>
</evidence>
<dbReference type="HAMAP" id="MF_02090">
    <property type="entry name" value="NadE_glutamine_dep"/>
    <property type="match status" value="1"/>
</dbReference>
<sequence>MSFVTVAASTLPSVPLDFAGNRDRILESIRIAKERGATLRTGPELEIPGYGCLDHHLEGDTFLHSWEVLADIISNPICEDMLVDLGMGVRHRNVRYNCRVICTYKKIFLIRPKMSLANDGLYREARHFSAWVKEREIENYYLEEVAEAVTGQHIVPIGDAIISTLDTAVGCETCEELFTPLNPSSYMGLDGAEIILNSSASHAELRKLRQRLDLISNSTRKLGGIYVYSNATGVDGEARMMYDGSSMIVCNGKVLEQGSQFSLREVEVTSGTIDIEEVRSFRASISRNVQAAKQPEYPRIECPIRLSRPGDEVFLSDNLTISTEREIKVLDPMEEIHMATGVWLWQYLVRSNAAGYFLPLSGGLDSSTVALFVFGMGKIVLEAIQAGDEKTLADFRRVTGDPICLPLTPHFIVSRLLHTCYMGTENSSHETRSRARRLATLLGAYHSDISIDEAVKAHEHIVEKTLNFKARYKSEGGSESESLARQNIQARNRMIVAYELAQLSTTARQLPRAGSSLLVLGSGNVDEILKGYYTKFDASYADLAPLGSISKTDAKRFQAWAKEKWDLPLLAEFLKATPTAELLPLSAGVQSDEEEMGLTYEELSTFGILRRVDRLGPWSAYLRLLGQWKGRPGFGPREIAEKVFRFYRSYAVNRHKAVVLTPAVHLSAYDPDDNRHDLRPFLYVVDWPWQFAKIRAHAGALEEKDRARRAATAEEVAMY</sequence>
<evidence type="ECO:0000256" key="2">
    <source>
        <dbReference type="ARBA" id="ARBA00007145"/>
    </source>
</evidence>
<evidence type="ECO:0000256" key="1">
    <source>
        <dbReference type="ARBA" id="ARBA00005188"/>
    </source>
</evidence>
<dbReference type="PIRSF" id="PIRSF006630">
    <property type="entry name" value="NADS_GAT"/>
    <property type="match status" value="1"/>
</dbReference>
<dbReference type="Pfam" id="PF02540">
    <property type="entry name" value="NAD_synthase"/>
    <property type="match status" value="1"/>
</dbReference>
<evidence type="ECO:0000256" key="5">
    <source>
        <dbReference type="ARBA" id="ARBA00022840"/>
    </source>
</evidence>
<name>A0AA38RHA2_9PEZI</name>
<accession>A0AA38RHA2</accession>
<dbReference type="EC" id="6.3.5.1" evidence="7"/>
<dbReference type="GO" id="GO:0004359">
    <property type="term" value="F:glutaminase activity"/>
    <property type="evidence" value="ECO:0007669"/>
    <property type="project" value="InterPro"/>
</dbReference>
<dbReference type="PROSITE" id="PS50263">
    <property type="entry name" value="CN_HYDROLASE"/>
    <property type="match status" value="1"/>
</dbReference>
<dbReference type="EMBL" id="JANBVO010000012">
    <property type="protein sequence ID" value="KAJ9148632.1"/>
    <property type="molecule type" value="Genomic_DNA"/>
</dbReference>
<feature type="domain" description="CN hydrolase" evidence="8">
    <location>
        <begin position="4"/>
        <end position="275"/>
    </location>
</feature>
<dbReference type="SUPFAM" id="SSF56317">
    <property type="entry name" value="Carbon-nitrogen hydrolase"/>
    <property type="match status" value="1"/>
</dbReference>
<keyword evidence="6 7" id="KW-0520">NAD</keyword>
<dbReference type="PANTHER" id="PTHR23090">
    <property type="entry name" value="NH 3 /GLUTAMINE-DEPENDENT NAD + SYNTHETASE"/>
    <property type="match status" value="1"/>
</dbReference>
<dbReference type="InterPro" id="IPR014445">
    <property type="entry name" value="Gln-dep_NAD_synthase"/>
</dbReference>
<reference evidence="9" key="1">
    <citation type="submission" date="2022-07" db="EMBL/GenBank/DDBJ databases">
        <title>Fungi with potential for degradation of polypropylene.</title>
        <authorList>
            <person name="Gostincar C."/>
        </authorList>
    </citation>
    <scope>NUCLEOTIDE SEQUENCE</scope>
    <source>
        <strain evidence="9">EXF-13308</strain>
    </source>
</reference>
<dbReference type="InterPro" id="IPR003010">
    <property type="entry name" value="C-N_Hydrolase"/>
</dbReference>
<dbReference type="Pfam" id="PF00795">
    <property type="entry name" value="CN_hydrolase"/>
    <property type="match status" value="1"/>
</dbReference>
<evidence type="ECO:0000259" key="8">
    <source>
        <dbReference type="PROSITE" id="PS50263"/>
    </source>
</evidence>
<keyword evidence="10" id="KW-1185">Reference proteome</keyword>
<comment type="similarity">
    <text evidence="2 7">In the C-terminal section; belongs to the NAD synthetase family.</text>
</comment>
<dbReference type="CDD" id="cd00553">
    <property type="entry name" value="NAD_synthase"/>
    <property type="match status" value="1"/>
</dbReference>
<evidence type="ECO:0000256" key="4">
    <source>
        <dbReference type="ARBA" id="ARBA00022741"/>
    </source>
</evidence>
<keyword evidence="4 7" id="KW-0547">Nucleotide-binding</keyword>
<organism evidence="9 10">
    <name type="scientific">Pleurostoma richardsiae</name>
    <dbReference type="NCBI Taxonomy" id="41990"/>
    <lineage>
        <taxon>Eukaryota</taxon>
        <taxon>Fungi</taxon>
        <taxon>Dikarya</taxon>
        <taxon>Ascomycota</taxon>
        <taxon>Pezizomycotina</taxon>
        <taxon>Sordariomycetes</taxon>
        <taxon>Sordariomycetidae</taxon>
        <taxon>Calosphaeriales</taxon>
        <taxon>Pleurostomataceae</taxon>
        <taxon>Pleurostoma</taxon>
    </lineage>
</organism>
<comment type="pathway">
    <text evidence="1 7">Cofactor biosynthesis; NAD(+) biosynthesis; NAD(+) from deamido-NAD(+) (L-Gln route): step 1/1.</text>
</comment>
<dbReference type="Gene3D" id="3.40.50.620">
    <property type="entry name" value="HUPs"/>
    <property type="match status" value="1"/>
</dbReference>